<dbReference type="Gene3D" id="3.20.20.70">
    <property type="entry name" value="Aldolase class I"/>
    <property type="match status" value="1"/>
</dbReference>
<keyword evidence="2" id="KW-0704">Schiff base</keyword>
<dbReference type="EMBL" id="LGTO01000007">
    <property type="protein sequence ID" value="KNE19392.1"/>
    <property type="molecule type" value="Genomic_DNA"/>
</dbReference>
<dbReference type="SUPFAM" id="SSF51569">
    <property type="entry name" value="Aldolase"/>
    <property type="match status" value="1"/>
</dbReference>
<evidence type="ECO:0000256" key="3">
    <source>
        <dbReference type="PIRNR" id="PIRNR001365"/>
    </source>
</evidence>
<gene>
    <name evidence="6" type="ORF">AFK71_12885</name>
</gene>
<keyword evidence="7" id="KW-1185">Reference proteome</keyword>
<dbReference type="PANTHER" id="PTHR12128:SF28">
    <property type="entry name" value="2-DEHYDRO-3-DEOXY-D-GLUCONATE ALDOLASE YAGE-RELATED"/>
    <property type="match status" value="1"/>
</dbReference>
<dbReference type="InterPro" id="IPR020625">
    <property type="entry name" value="Schiff_base-form_aldolases_AS"/>
</dbReference>
<comment type="similarity">
    <text evidence="3">Belongs to the DapA family.</text>
</comment>
<dbReference type="PROSITE" id="PS00666">
    <property type="entry name" value="DHDPS_2"/>
    <property type="match status" value="1"/>
</dbReference>
<dbReference type="InterPro" id="IPR020624">
    <property type="entry name" value="Schiff_base-form_aldolases_CS"/>
</dbReference>
<organism evidence="6 7">
    <name type="scientific">Virgibacillus pantothenticus</name>
    <dbReference type="NCBI Taxonomy" id="1473"/>
    <lineage>
        <taxon>Bacteria</taxon>
        <taxon>Bacillati</taxon>
        <taxon>Bacillota</taxon>
        <taxon>Bacilli</taxon>
        <taxon>Bacillales</taxon>
        <taxon>Bacillaceae</taxon>
        <taxon>Virgibacillus</taxon>
    </lineage>
</organism>
<keyword evidence="1 3" id="KW-0456">Lyase</keyword>
<dbReference type="PIRSF" id="PIRSF001365">
    <property type="entry name" value="DHDPS"/>
    <property type="match status" value="1"/>
</dbReference>
<dbReference type="InterPro" id="IPR002220">
    <property type="entry name" value="DapA-like"/>
</dbReference>
<dbReference type="SMART" id="SM01130">
    <property type="entry name" value="DHDPS"/>
    <property type="match status" value="1"/>
</dbReference>
<protein>
    <submittedName>
        <fullName evidence="6">2-keto-3-deoxy-galactonate aldolase</fullName>
    </submittedName>
</protein>
<name>A0A0L0QLC0_VIRPA</name>
<feature type="active site" description="Proton donor/acceptor" evidence="4">
    <location>
        <position position="136"/>
    </location>
</feature>
<dbReference type="PANTHER" id="PTHR12128">
    <property type="entry name" value="DIHYDRODIPICOLINATE SYNTHASE"/>
    <property type="match status" value="1"/>
</dbReference>
<evidence type="ECO:0000256" key="2">
    <source>
        <dbReference type="ARBA" id="ARBA00023270"/>
    </source>
</evidence>
<sequence>MPVKFKGVIPPVSIMFDQQGKFDPGSMEKVIDFLIDSNVDGLFFLGSGGEFTQLSSTERKEIAEFVIQYVDKRLPILIGTGSTNTREVIELSRHAFNQNADGVVVINPYYWELSEENLYLHYHEIANAVEGPILLYNFPALTGQSIPPHVVLRLVKKHEHIVGIKETIDSTAHIRDMITTVKAEYPDFSVLAGFDDHLFNTLALGGDGAISASVNFAPQLSVDLYQAFRTGNYKTAMELHQKLAQIPTLYQLEIPFISVIKEATKMCSLDIPTYVQPPARMVSEKKREQIRNVLRQIGLIEKR</sequence>
<dbReference type="PATRIC" id="fig|1473.5.peg.1160"/>
<evidence type="ECO:0000313" key="6">
    <source>
        <dbReference type="EMBL" id="KNE19392.1"/>
    </source>
</evidence>
<dbReference type="GO" id="GO:0016829">
    <property type="term" value="F:lyase activity"/>
    <property type="evidence" value="ECO:0007669"/>
    <property type="project" value="UniProtKB-KW"/>
</dbReference>
<comment type="caution">
    <text evidence="6">The sequence shown here is derived from an EMBL/GenBank/DDBJ whole genome shotgun (WGS) entry which is preliminary data.</text>
</comment>
<dbReference type="CDD" id="cd00408">
    <property type="entry name" value="DHDPS-like"/>
    <property type="match status" value="1"/>
</dbReference>
<dbReference type="GO" id="GO:0005829">
    <property type="term" value="C:cytosol"/>
    <property type="evidence" value="ECO:0007669"/>
    <property type="project" value="TreeGrafter"/>
</dbReference>
<dbReference type="Pfam" id="PF00701">
    <property type="entry name" value="DHDPS"/>
    <property type="match status" value="1"/>
</dbReference>
<dbReference type="PROSITE" id="PS00665">
    <property type="entry name" value="DHDPS_1"/>
    <property type="match status" value="1"/>
</dbReference>
<dbReference type="PRINTS" id="PR00146">
    <property type="entry name" value="DHPICSNTHASE"/>
</dbReference>
<evidence type="ECO:0000256" key="1">
    <source>
        <dbReference type="ARBA" id="ARBA00023239"/>
    </source>
</evidence>
<evidence type="ECO:0000313" key="7">
    <source>
        <dbReference type="Proteomes" id="UP000036780"/>
    </source>
</evidence>
<accession>A0A0L0QLC0</accession>
<dbReference type="InterPro" id="IPR013785">
    <property type="entry name" value="Aldolase_TIM"/>
</dbReference>
<evidence type="ECO:0000256" key="4">
    <source>
        <dbReference type="PIRSR" id="PIRSR001365-1"/>
    </source>
</evidence>
<reference evidence="7" key="1">
    <citation type="submission" date="2015-07" db="EMBL/GenBank/DDBJ databases">
        <title>Fjat-10053 dsm26.</title>
        <authorList>
            <person name="Liu B."/>
            <person name="Wang J."/>
            <person name="Zhu Y."/>
            <person name="Liu G."/>
            <person name="Chen Q."/>
            <person name="Chen Z."/>
            <person name="Lan J."/>
            <person name="Che J."/>
            <person name="Ge C."/>
            <person name="Shi H."/>
            <person name="Pan Z."/>
            <person name="Liu X."/>
        </authorList>
    </citation>
    <scope>NUCLEOTIDE SEQUENCE [LARGE SCALE GENOMIC DNA]</scope>
    <source>
        <strain evidence="7">DSM 26</strain>
    </source>
</reference>
<evidence type="ECO:0000256" key="5">
    <source>
        <dbReference type="PIRSR" id="PIRSR001365-2"/>
    </source>
</evidence>
<feature type="binding site" evidence="5">
    <location>
        <position position="210"/>
    </location>
    <ligand>
        <name>pyruvate</name>
        <dbReference type="ChEBI" id="CHEBI:15361"/>
    </ligand>
</feature>
<dbReference type="RefSeq" id="WP_050351924.1">
    <property type="nucleotide sequence ID" value="NZ_CP073011.1"/>
</dbReference>
<feature type="active site" description="Schiff-base intermediate with substrate" evidence="4">
    <location>
        <position position="165"/>
    </location>
</feature>
<dbReference type="OrthoDB" id="9771791at2"/>
<proteinExistence type="inferred from homology"/>
<dbReference type="GeneID" id="66871617"/>
<dbReference type="Proteomes" id="UP000036780">
    <property type="component" value="Unassembled WGS sequence"/>
</dbReference>
<dbReference type="AlphaFoldDB" id="A0A0L0QLC0"/>